<evidence type="ECO:0000313" key="2">
    <source>
        <dbReference type="Proteomes" id="UP000051184"/>
    </source>
</evidence>
<dbReference type="Gene3D" id="3.40.50.720">
    <property type="entry name" value="NAD(P)-binding Rossmann-like Domain"/>
    <property type="match status" value="1"/>
</dbReference>
<dbReference type="OrthoDB" id="7746088at2"/>
<accession>A0A0P1IUA3</accession>
<dbReference type="InterPro" id="IPR036291">
    <property type="entry name" value="NAD(P)-bd_dom_sf"/>
</dbReference>
<dbReference type="AlphaFoldDB" id="A0A0P1IUA3"/>
<evidence type="ECO:0000313" key="1">
    <source>
        <dbReference type="EMBL" id="CUK27117.1"/>
    </source>
</evidence>
<dbReference type="SUPFAM" id="SSF51735">
    <property type="entry name" value="NAD(P)-binding Rossmann-fold domains"/>
    <property type="match status" value="1"/>
</dbReference>
<dbReference type="STRING" id="1715691.TA5113_03065"/>
<dbReference type="EMBL" id="CYUE01000021">
    <property type="protein sequence ID" value="CUK27117.1"/>
    <property type="molecule type" value="Genomic_DNA"/>
</dbReference>
<keyword evidence="2" id="KW-1185">Reference proteome</keyword>
<proteinExistence type="predicted"/>
<gene>
    <name evidence="1" type="ORF">TA5114_02938</name>
</gene>
<sequence>MARLMDIFADKTVLIAGAATDLVWRLLPQLESARARVILLDEDEDELMSMARRAPTLLEPLPVEKMEAETVKVVGKIWGDEPIDVLIDALALSECCEGADVPFTSKALMSAFEPALSTADGCVVSIVPKPFHSMDATAKMVEAACLQMAATLAEKWGPQRVTFNVVRPAPGASANALAKAVDIAARAGWNNFTGVHIPVRAASR</sequence>
<dbReference type="Proteomes" id="UP000051184">
    <property type="component" value="Unassembled WGS sequence"/>
</dbReference>
<organism evidence="1 2">
    <name type="scientific">Cognatishimia activa</name>
    <dbReference type="NCBI Taxonomy" id="1715691"/>
    <lineage>
        <taxon>Bacteria</taxon>
        <taxon>Pseudomonadati</taxon>
        <taxon>Pseudomonadota</taxon>
        <taxon>Alphaproteobacteria</taxon>
        <taxon>Rhodobacterales</taxon>
        <taxon>Paracoccaceae</taxon>
        <taxon>Cognatishimia</taxon>
    </lineage>
</organism>
<reference evidence="2" key="1">
    <citation type="submission" date="2015-09" db="EMBL/GenBank/DDBJ databases">
        <authorList>
            <person name="Rodrigo-Torres Lidia"/>
            <person name="Arahal R.David."/>
        </authorList>
    </citation>
    <scope>NUCLEOTIDE SEQUENCE [LARGE SCALE GENOMIC DNA]</scope>
    <source>
        <strain evidence="2">CECT 5114</strain>
    </source>
</reference>
<name>A0A0P1IUA3_9RHOB</name>
<protein>
    <submittedName>
        <fullName evidence="1">Uncharacterized protein</fullName>
    </submittedName>
</protein>